<evidence type="ECO:0000259" key="2">
    <source>
        <dbReference type="Pfam" id="PF07331"/>
    </source>
</evidence>
<proteinExistence type="predicted"/>
<feature type="domain" description="DUF1468" evidence="2">
    <location>
        <begin position="30"/>
        <end position="164"/>
    </location>
</feature>
<reference evidence="3 4" key="1">
    <citation type="submission" date="2024-03" db="EMBL/GenBank/DDBJ databases">
        <title>Draft genome sequence of Pseudonocardia nematodicida JCM 31783.</title>
        <authorList>
            <person name="Butdee W."/>
            <person name="Duangmal K."/>
        </authorList>
    </citation>
    <scope>NUCLEOTIDE SEQUENCE [LARGE SCALE GENOMIC DNA]</scope>
    <source>
        <strain evidence="3 4">JCM 31783</strain>
    </source>
</reference>
<keyword evidence="1" id="KW-0812">Transmembrane</keyword>
<comment type="caution">
    <text evidence="3">The sequence shown here is derived from an EMBL/GenBank/DDBJ whole genome shotgun (WGS) entry which is preliminary data.</text>
</comment>
<name>A0ABV1KFW8_9PSEU</name>
<feature type="transmembrane region" description="Helical" evidence="1">
    <location>
        <begin position="98"/>
        <end position="131"/>
    </location>
</feature>
<sequence>MARPDELPGEASVTAADDQPAGQRVPVLVVAGILLLAAVLIGLEAPGYRDGAGGEPGPAAVPLLIAVLMVVVAVLLVITELRTARPAGPGGWVPPTPVLLTVGALLAAYVLLPLLGFFLVFTGLLTVLGFLGGARTWWSPVVVGAVSSWLALLLFSRVFAVPLPVGPIDLLLGG</sequence>
<keyword evidence="4" id="KW-1185">Reference proteome</keyword>
<feature type="transmembrane region" description="Helical" evidence="1">
    <location>
        <begin position="27"/>
        <end position="47"/>
    </location>
</feature>
<evidence type="ECO:0000313" key="4">
    <source>
        <dbReference type="Proteomes" id="UP001494902"/>
    </source>
</evidence>
<protein>
    <submittedName>
        <fullName evidence="3">Tripartite tricarboxylate transporter TctB family protein</fullName>
    </submittedName>
</protein>
<keyword evidence="1" id="KW-1133">Transmembrane helix</keyword>
<dbReference type="EMBL" id="JBEDNQ010000010">
    <property type="protein sequence ID" value="MEQ3553360.1"/>
    <property type="molecule type" value="Genomic_DNA"/>
</dbReference>
<feature type="transmembrane region" description="Helical" evidence="1">
    <location>
        <begin position="59"/>
        <end position="78"/>
    </location>
</feature>
<dbReference type="Pfam" id="PF07331">
    <property type="entry name" value="TctB"/>
    <property type="match status" value="1"/>
</dbReference>
<keyword evidence="1" id="KW-0472">Membrane</keyword>
<evidence type="ECO:0000313" key="3">
    <source>
        <dbReference type="EMBL" id="MEQ3553360.1"/>
    </source>
</evidence>
<gene>
    <name evidence="3" type="ORF">WIS52_23060</name>
</gene>
<feature type="transmembrane region" description="Helical" evidence="1">
    <location>
        <begin position="137"/>
        <end position="155"/>
    </location>
</feature>
<dbReference type="Proteomes" id="UP001494902">
    <property type="component" value="Unassembled WGS sequence"/>
</dbReference>
<dbReference type="RefSeq" id="WP_349300429.1">
    <property type="nucleotide sequence ID" value="NZ_JBEDNQ010000010.1"/>
</dbReference>
<accession>A0ABV1KFW8</accession>
<dbReference type="InterPro" id="IPR009936">
    <property type="entry name" value="DUF1468"/>
</dbReference>
<organism evidence="3 4">
    <name type="scientific">Pseudonocardia nematodicida</name>
    <dbReference type="NCBI Taxonomy" id="1206997"/>
    <lineage>
        <taxon>Bacteria</taxon>
        <taxon>Bacillati</taxon>
        <taxon>Actinomycetota</taxon>
        <taxon>Actinomycetes</taxon>
        <taxon>Pseudonocardiales</taxon>
        <taxon>Pseudonocardiaceae</taxon>
        <taxon>Pseudonocardia</taxon>
    </lineage>
</organism>
<evidence type="ECO:0000256" key="1">
    <source>
        <dbReference type="SAM" id="Phobius"/>
    </source>
</evidence>